<evidence type="ECO:0000256" key="1">
    <source>
        <dbReference type="SAM" id="Phobius"/>
    </source>
</evidence>
<name>A0A699L5W5_TANCI</name>
<dbReference type="EMBL" id="BKCJ010578396">
    <property type="protein sequence ID" value="GFB21975.1"/>
    <property type="molecule type" value="Genomic_DNA"/>
</dbReference>
<organism evidence="2">
    <name type="scientific">Tanacetum cinerariifolium</name>
    <name type="common">Dalmatian daisy</name>
    <name type="synonym">Chrysanthemum cinerariifolium</name>
    <dbReference type="NCBI Taxonomy" id="118510"/>
    <lineage>
        <taxon>Eukaryota</taxon>
        <taxon>Viridiplantae</taxon>
        <taxon>Streptophyta</taxon>
        <taxon>Embryophyta</taxon>
        <taxon>Tracheophyta</taxon>
        <taxon>Spermatophyta</taxon>
        <taxon>Magnoliopsida</taxon>
        <taxon>eudicotyledons</taxon>
        <taxon>Gunneridae</taxon>
        <taxon>Pentapetalae</taxon>
        <taxon>asterids</taxon>
        <taxon>campanulids</taxon>
        <taxon>Asterales</taxon>
        <taxon>Asteraceae</taxon>
        <taxon>Asteroideae</taxon>
        <taxon>Anthemideae</taxon>
        <taxon>Anthemidinae</taxon>
        <taxon>Tanacetum</taxon>
    </lineage>
</organism>
<proteinExistence type="predicted"/>
<keyword evidence="1" id="KW-0812">Transmembrane</keyword>
<reference evidence="2" key="1">
    <citation type="journal article" date="2019" name="Sci. Rep.">
        <title>Draft genome of Tanacetum cinerariifolium, the natural source of mosquito coil.</title>
        <authorList>
            <person name="Yamashiro T."/>
            <person name="Shiraishi A."/>
            <person name="Satake H."/>
            <person name="Nakayama K."/>
        </authorList>
    </citation>
    <scope>NUCLEOTIDE SEQUENCE</scope>
</reference>
<comment type="caution">
    <text evidence="2">The sequence shown here is derived from an EMBL/GenBank/DDBJ whole genome shotgun (WGS) entry which is preliminary data.</text>
</comment>
<sequence length="102" mass="11438">FFPDSIEALTKKDKNNPNQPIILVNGSKLLAIAACIYVYPSAKTYQQDSAYRGHMRFVGESACLLNYQFRESAYLVYGDTDAKVSNVSCLFLKFLPDCLRGT</sequence>
<dbReference type="AlphaFoldDB" id="A0A699L5W5"/>
<feature type="transmembrane region" description="Helical" evidence="1">
    <location>
        <begin position="20"/>
        <end position="39"/>
    </location>
</feature>
<protein>
    <submittedName>
        <fullName evidence="2">Uncharacterized protein</fullName>
    </submittedName>
</protein>
<keyword evidence="1" id="KW-1133">Transmembrane helix</keyword>
<gene>
    <name evidence="2" type="ORF">Tci_693946</name>
</gene>
<feature type="non-terminal residue" evidence="2">
    <location>
        <position position="1"/>
    </location>
</feature>
<accession>A0A699L5W5</accession>
<keyword evidence="1" id="KW-0472">Membrane</keyword>
<evidence type="ECO:0000313" key="2">
    <source>
        <dbReference type="EMBL" id="GFB21975.1"/>
    </source>
</evidence>